<keyword evidence="9" id="KW-1185">Reference proteome</keyword>
<dbReference type="AlphaFoldDB" id="A0AAV1FUB6"/>
<dbReference type="GO" id="GO:0004523">
    <property type="term" value="F:RNA-DNA hybrid ribonuclease activity"/>
    <property type="evidence" value="ECO:0007669"/>
    <property type="project" value="InterPro"/>
</dbReference>
<evidence type="ECO:0000256" key="1">
    <source>
        <dbReference type="ARBA" id="ARBA00022679"/>
    </source>
</evidence>
<accession>A0AAV1FUB6</accession>
<dbReference type="PANTHER" id="PTHR41694:SF5">
    <property type="entry name" value="RIBONUCLEASE H"/>
    <property type="match status" value="1"/>
</dbReference>
<evidence type="ECO:0000256" key="2">
    <source>
        <dbReference type="ARBA" id="ARBA00022695"/>
    </source>
</evidence>
<reference evidence="8" key="1">
    <citation type="submission" date="2023-08" db="EMBL/GenBank/DDBJ databases">
        <authorList>
            <person name="Alioto T."/>
            <person name="Alioto T."/>
            <person name="Gomez Garrido J."/>
        </authorList>
    </citation>
    <scope>NUCLEOTIDE SEQUENCE</scope>
</reference>
<sequence>MSSNDGAKHDCQELAEQTAKSRPDLLDQPLQTGEILFVDGSSKKNDCGKTLTGYAVVTTTTILKAAKLPSTFSAQAAELVALIEACKIMAGKEVTIYTDSQYAFATTHTFAQYWKNRGMVTSTGKPVTHAQLLTELLAAVNLPQTIAICKCAAHTSGTDPVSLGNAFADKTAKAAAEGEISVCTLEYTDALSDDVLKTMQQQSPKTEIELWVKQDAHLQNGIYI</sequence>
<dbReference type="InterPro" id="IPR012337">
    <property type="entry name" value="RNaseH-like_sf"/>
</dbReference>
<dbReference type="Pfam" id="PF00075">
    <property type="entry name" value="RNase_H"/>
    <property type="match status" value="1"/>
</dbReference>
<feature type="domain" description="RNase H type-1" evidence="7">
    <location>
        <begin position="30"/>
        <end position="177"/>
    </location>
</feature>
<evidence type="ECO:0000259" key="7">
    <source>
        <dbReference type="PROSITE" id="PS50879"/>
    </source>
</evidence>
<protein>
    <submittedName>
        <fullName evidence="8">Uncharacterized protein LOC114440735</fullName>
    </submittedName>
</protein>
<dbReference type="SUPFAM" id="SSF53098">
    <property type="entry name" value="Ribonuclease H-like"/>
    <property type="match status" value="1"/>
</dbReference>
<keyword evidence="1" id="KW-0808">Transferase</keyword>
<organism evidence="8 9">
    <name type="scientific">Xyrichtys novacula</name>
    <name type="common">Pearly razorfish</name>
    <name type="synonym">Hemipteronotus novacula</name>
    <dbReference type="NCBI Taxonomy" id="13765"/>
    <lineage>
        <taxon>Eukaryota</taxon>
        <taxon>Metazoa</taxon>
        <taxon>Chordata</taxon>
        <taxon>Craniata</taxon>
        <taxon>Vertebrata</taxon>
        <taxon>Euteleostomi</taxon>
        <taxon>Actinopterygii</taxon>
        <taxon>Neopterygii</taxon>
        <taxon>Teleostei</taxon>
        <taxon>Neoteleostei</taxon>
        <taxon>Acanthomorphata</taxon>
        <taxon>Eupercaria</taxon>
        <taxon>Labriformes</taxon>
        <taxon>Labridae</taxon>
        <taxon>Xyrichtys</taxon>
    </lineage>
</organism>
<proteinExistence type="predicted"/>
<dbReference type="GO" id="GO:0003964">
    <property type="term" value="F:RNA-directed DNA polymerase activity"/>
    <property type="evidence" value="ECO:0007669"/>
    <property type="project" value="UniProtKB-KW"/>
</dbReference>
<dbReference type="PANTHER" id="PTHR41694">
    <property type="entry name" value="ENDOGENOUS RETROVIRUS GROUP K MEMBER POL PROTEIN"/>
    <property type="match status" value="1"/>
</dbReference>
<dbReference type="Gene3D" id="3.30.420.10">
    <property type="entry name" value="Ribonuclease H-like superfamily/Ribonuclease H"/>
    <property type="match status" value="1"/>
</dbReference>
<dbReference type="InterPro" id="IPR036397">
    <property type="entry name" value="RNaseH_sf"/>
</dbReference>
<dbReference type="GO" id="GO:0003676">
    <property type="term" value="F:nucleic acid binding"/>
    <property type="evidence" value="ECO:0007669"/>
    <property type="project" value="InterPro"/>
</dbReference>
<dbReference type="PROSITE" id="PS50879">
    <property type="entry name" value="RNASE_H_1"/>
    <property type="match status" value="1"/>
</dbReference>
<dbReference type="EMBL" id="OY660872">
    <property type="protein sequence ID" value="CAJ1064775.1"/>
    <property type="molecule type" value="Genomic_DNA"/>
</dbReference>
<dbReference type="Proteomes" id="UP001178508">
    <property type="component" value="Chromosome 9"/>
</dbReference>
<keyword evidence="4" id="KW-0255">Endonuclease</keyword>
<name>A0AAV1FUB6_XYRNO</name>
<dbReference type="CDD" id="cd09273">
    <property type="entry name" value="RNase_HI_RT_Bel"/>
    <property type="match status" value="1"/>
</dbReference>
<evidence type="ECO:0000256" key="5">
    <source>
        <dbReference type="ARBA" id="ARBA00022801"/>
    </source>
</evidence>
<dbReference type="InterPro" id="IPR002156">
    <property type="entry name" value="RNaseH_domain"/>
</dbReference>
<keyword evidence="2" id="KW-0548">Nucleotidyltransferase</keyword>
<evidence type="ECO:0000256" key="4">
    <source>
        <dbReference type="ARBA" id="ARBA00022759"/>
    </source>
</evidence>
<evidence type="ECO:0000256" key="3">
    <source>
        <dbReference type="ARBA" id="ARBA00022722"/>
    </source>
</evidence>
<keyword evidence="6" id="KW-0695">RNA-directed DNA polymerase</keyword>
<keyword evidence="3" id="KW-0540">Nuclease</keyword>
<evidence type="ECO:0000313" key="8">
    <source>
        <dbReference type="EMBL" id="CAJ1064775.1"/>
    </source>
</evidence>
<keyword evidence="5" id="KW-0378">Hydrolase</keyword>
<evidence type="ECO:0000256" key="6">
    <source>
        <dbReference type="ARBA" id="ARBA00022918"/>
    </source>
</evidence>
<evidence type="ECO:0000313" key="9">
    <source>
        <dbReference type="Proteomes" id="UP001178508"/>
    </source>
</evidence>
<gene>
    <name evidence="8" type="ORF">XNOV1_A035503</name>
</gene>